<protein>
    <submittedName>
        <fullName evidence="9">Nesprin-1</fullName>
    </submittedName>
</protein>
<sequence length="1199" mass="137896">MDGEDEYESVSYHSGGYSHVSSHSGLSGASLAHSVEWGADEPIFREEEFKDSIRTLQDEQERVQKRTFTNWINSHLAHHPNRPFVQDLYTDIRDGKSLLALLEVLSGDYLPCERARKYQRSHYLVNVEKALDYLRYRQIKLINIHTSDIVDGNHTVILGLIWIIILHFQINFEISTTYDAMSTAVTTPSGRRSALSTYESGASSADASPRPRTGKSHFQAGVSSMILRWCKKEIEDRFGIPITNLTTTWQNGMAFLGLVKVLEPHLVNLYEYRDTSISIRLETAFRLAKDHLGIPRLLEIADLDVDRPDERSIMIYISEFIRRYPQIRERRRLAEEESEATERAEYDRLKEWCTDTIVSLRCSEIPDRPTLAYFEEYQSYQENLRNRAVAYMRLKEMFEEGRCTVLTEEHFVEMDGLWVKLLAEKNQWHSTLFDNLHGRERTMCSRFDKLEDSLYESIIRPSVRIHTFRRSDLEVRIARYEELKSELQVVGDMLHELETYEEVSDDFKAHRLADALSSTWRFLHERWLEQKCSLLLYRQREMVTDWEARVSRWKSVTANPDRTKWRNRLEEEYRSHVVLQGIHGKYADLSKQFQEHLEQCSHGSGSGRTNLLSSAGLVNRRWDKVLEALAQFDALIRITERQQFNVTVAESTITFANTRTSFSHKEVLPSSSTTSSTVSWLHYARRVEIFQRSLDDLEKQLLSDERISAKDIDDRNMMLLLIQNLRVQMMHSQQEINDVLISITDADRESTRMPEEEARKLSELISRYDSLLTSIEAFKRGLTVRSPTTSLPSTTTFSAGTPGELSPSLRSTGYNSGATSTATQPISKPSVKQMAGRFEAAISTRMTYERTTIERTSVVSRSYQKAPPVVESIAATSASAPIRHKPECSRSEHSTKKTYEVKVETQLNDTLRRTRINKQAEHDLRRQISSILDILRHRVAVKDDMFGPNGPVDRLKTSESMRQSSGVQLFADRPDKATTSRLNLRSPTPAVREDFQLPHVQLRSMSDRKPVIPTSSTDQKVKIQADPKTVQKAVITIDVENLKHDKLNQTVVINKDIAQHIAPKDDVFITTTEQVPVTSVVELERQRETQREAVQDRDCGHGGTGSFRHNNNRKVPARGREWSAIGGAHQNGTEIPLLEEPTPELRERTVEQELVHRVSPKDEVFITTAETVKRVGKSRHYTKLSKLPLSPNRRPSRRP</sequence>
<dbReference type="PANTHER" id="PTHR47535:SF1">
    <property type="entry name" value="NESPRIN-1"/>
    <property type="match status" value="1"/>
</dbReference>
<dbReference type="PROSITE" id="PS50021">
    <property type="entry name" value="CH"/>
    <property type="match status" value="2"/>
</dbReference>
<dbReference type="PROSITE" id="PS00019">
    <property type="entry name" value="ACTININ_1"/>
    <property type="match status" value="1"/>
</dbReference>
<keyword evidence="10" id="KW-1185">Reference proteome</keyword>
<evidence type="ECO:0000256" key="7">
    <source>
        <dbReference type="SAM" id="MobiDB-lite"/>
    </source>
</evidence>
<dbReference type="GO" id="GO:0007097">
    <property type="term" value="P:nuclear migration"/>
    <property type="evidence" value="ECO:0007669"/>
    <property type="project" value="TreeGrafter"/>
</dbReference>
<feature type="region of interest" description="Disordered" evidence="7">
    <location>
        <begin position="788"/>
        <end position="832"/>
    </location>
</feature>
<feature type="region of interest" description="Disordered" evidence="7">
    <location>
        <begin position="1176"/>
        <end position="1199"/>
    </location>
</feature>
<dbReference type="AlphaFoldDB" id="A0A1W0XA64"/>
<proteinExistence type="predicted"/>
<evidence type="ECO:0000313" key="9">
    <source>
        <dbReference type="EMBL" id="OQV24417.1"/>
    </source>
</evidence>
<dbReference type="InterPro" id="IPR052403">
    <property type="entry name" value="LINC-complex_assoc"/>
</dbReference>
<evidence type="ECO:0000256" key="4">
    <source>
        <dbReference type="ARBA" id="ARBA00022989"/>
    </source>
</evidence>
<dbReference type="GO" id="GO:0005737">
    <property type="term" value="C:cytoplasm"/>
    <property type="evidence" value="ECO:0007669"/>
    <property type="project" value="TreeGrafter"/>
</dbReference>
<evidence type="ECO:0000256" key="1">
    <source>
        <dbReference type="ARBA" id="ARBA00004370"/>
    </source>
</evidence>
<dbReference type="GO" id="GO:0034993">
    <property type="term" value="C:meiotic nuclear membrane microtubule tethering complex"/>
    <property type="evidence" value="ECO:0007669"/>
    <property type="project" value="TreeGrafter"/>
</dbReference>
<keyword evidence="5" id="KW-0472">Membrane</keyword>
<evidence type="ECO:0000256" key="6">
    <source>
        <dbReference type="ARBA" id="ARBA00023203"/>
    </source>
</evidence>
<dbReference type="Gene3D" id="1.10.418.10">
    <property type="entry name" value="Calponin-like domain"/>
    <property type="match status" value="2"/>
</dbReference>
<keyword evidence="6" id="KW-0009">Actin-binding</keyword>
<feature type="compositionally biased region" description="Low complexity" evidence="7">
    <location>
        <begin position="1184"/>
        <end position="1193"/>
    </location>
</feature>
<gene>
    <name evidence="9" type="ORF">BV898_01949</name>
</gene>
<feature type="compositionally biased region" description="Basic and acidic residues" evidence="7">
    <location>
        <begin position="1087"/>
        <end position="1100"/>
    </location>
</feature>
<dbReference type="EMBL" id="MTYJ01000007">
    <property type="protein sequence ID" value="OQV24417.1"/>
    <property type="molecule type" value="Genomic_DNA"/>
</dbReference>
<dbReference type="InterPro" id="IPR001715">
    <property type="entry name" value="CH_dom"/>
</dbReference>
<feature type="domain" description="Calponin-homology (CH)" evidence="8">
    <location>
        <begin position="62"/>
        <end position="169"/>
    </location>
</feature>
<dbReference type="SUPFAM" id="SSF47576">
    <property type="entry name" value="Calponin-homology domain, CH-domain"/>
    <property type="match status" value="1"/>
</dbReference>
<feature type="compositionally biased region" description="Polar residues" evidence="7">
    <location>
        <begin position="808"/>
        <end position="827"/>
    </location>
</feature>
<organism evidence="9 10">
    <name type="scientific">Hypsibius exemplaris</name>
    <name type="common">Freshwater tardigrade</name>
    <dbReference type="NCBI Taxonomy" id="2072580"/>
    <lineage>
        <taxon>Eukaryota</taxon>
        <taxon>Metazoa</taxon>
        <taxon>Ecdysozoa</taxon>
        <taxon>Tardigrada</taxon>
        <taxon>Eutardigrada</taxon>
        <taxon>Parachela</taxon>
        <taxon>Hypsibioidea</taxon>
        <taxon>Hypsibiidae</taxon>
        <taxon>Hypsibius</taxon>
    </lineage>
</organism>
<dbReference type="InterPro" id="IPR001589">
    <property type="entry name" value="Actinin_actin-bd_CS"/>
</dbReference>
<dbReference type="GO" id="GO:0005640">
    <property type="term" value="C:nuclear outer membrane"/>
    <property type="evidence" value="ECO:0007669"/>
    <property type="project" value="TreeGrafter"/>
</dbReference>
<keyword evidence="2" id="KW-0812">Transmembrane</keyword>
<keyword evidence="3" id="KW-0677">Repeat</keyword>
<dbReference type="InterPro" id="IPR036872">
    <property type="entry name" value="CH_dom_sf"/>
</dbReference>
<evidence type="ECO:0000256" key="3">
    <source>
        <dbReference type="ARBA" id="ARBA00022737"/>
    </source>
</evidence>
<feature type="domain" description="Calponin-homology (CH)" evidence="8">
    <location>
        <begin position="220"/>
        <end position="325"/>
    </location>
</feature>
<name>A0A1W0XA64_HYPEX</name>
<comment type="subcellular location">
    <subcellularLocation>
        <location evidence="1">Membrane</location>
    </subcellularLocation>
</comment>
<feature type="compositionally biased region" description="Polar residues" evidence="7">
    <location>
        <begin position="192"/>
        <end position="206"/>
    </location>
</feature>
<feature type="region of interest" description="Disordered" evidence="7">
    <location>
        <begin position="192"/>
        <end position="216"/>
    </location>
</feature>
<dbReference type="Pfam" id="PF00307">
    <property type="entry name" value="CH"/>
    <property type="match status" value="2"/>
</dbReference>
<dbReference type="GO" id="GO:0051015">
    <property type="term" value="F:actin filament binding"/>
    <property type="evidence" value="ECO:0007669"/>
    <property type="project" value="TreeGrafter"/>
</dbReference>
<comment type="caution">
    <text evidence="9">The sequence shown here is derived from an EMBL/GenBank/DDBJ whole genome shotgun (WGS) entry which is preliminary data.</text>
</comment>
<dbReference type="PANTHER" id="PTHR47535">
    <property type="entry name" value="MUSCLE-SPECIFIC PROTEIN 300 KDA, ISOFORM G"/>
    <property type="match status" value="1"/>
</dbReference>
<feature type="region of interest" description="Disordered" evidence="7">
    <location>
        <begin position="1087"/>
        <end position="1113"/>
    </location>
</feature>
<evidence type="ECO:0000259" key="8">
    <source>
        <dbReference type="PROSITE" id="PS50021"/>
    </source>
</evidence>
<dbReference type="SMART" id="SM00033">
    <property type="entry name" value="CH"/>
    <property type="match status" value="2"/>
</dbReference>
<dbReference type="Proteomes" id="UP000192578">
    <property type="component" value="Unassembled WGS sequence"/>
</dbReference>
<feature type="compositionally biased region" description="Low complexity" evidence="7">
    <location>
        <begin position="788"/>
        <end position="798"/>
    </location>
</feature>
<evidence type="ECO:0000313" key="10">
    <source>
        <dbReference type="Proteomes" id="UP000192578"/>
    </source>
</evidence>
<reference evidence="10" key="1">
    <citation type="submission" date="2017-01" db="EMBL/GenBank/DDBJ databases">
        <title>Comparative genomics of anhydrobiosis in the tardigrade Hypsibius dujardini.</title>
        <authorList>
            <person name="Yoshida Y."/>
            <person name="Koutsovoulos G."/>
            <person name="Laetsch D."/>
            <person name="Stevens L."/>
            <person name="Kumar S."/>
            <person name="Horikawa D."/>
            <person name="Ishino K."/>
            <person name="Komine S."/>
            <person name="Tomita M."/>
            <person name="Blaxter M."/>
            <person name="Arakawa K."/>
        </authorList>
    </citation>
    <scope>NUCLEOTIDE SEQUENCE [LARGE SCALE GENOMIC DNA]</scope>
    <source>
        <strain evidence="10">Z151</strain>
    </source>
</reference>
<dbReference type="OrthoDB" id="6627073at2759"/>
<evidence type="ECO:0000256" key="2">
    <source>
        <dbReference type="ARBA" id="ARBA00022692"/>
    </source>
</evidence>
<keyword evidence="4" id="KW-1133">Transmembrane helix</keyword>
<accession>A0A1W0XA64</accession>
<evidence type="ECO:0000256" key="5">
    <source>
        <dbReference type="ARBA" id="ARBA00023136"/>
    </source>
</evidence>
<dbReference type="PROSITE" id="PS00020">
    <property type="entry name" value="ACTININ_2"/>
    <property type="match status" value="1"/>
</dbReference>